<dbReference type="AlphaFoldDB" id="A0A397P480"/>
<gene>
    <name evidence="1" type="ORF">DFR49_2288</name>
</gene>
<evidence type="ECO:0000313" key="1">
    <source>
        <dbReference type="EMBL" id="RIA44052.1"/>
    </source>
</evidence>
<dbReference type="Pfam" id="PF10123">
    <property type="entry name" value="Mu-like_Pro"/>
    <property type="match status" value="1"/>
</dbReference>
<name>A0A397P480_9SPHN</name>
<keyword evidence="2" id="KW-1185">Reference proteome</keyword>
<accession>A0A397P480</accession>
<dbReference type="InterPro" id="IPR012106">
    <property type="entry name" value="Phage_Mu_Gp1"/>
</dbReference>
<reference evidence="1 2" key="1">
    <citation type="submission" date="2018-08" db="EMBL/GenBank/DDBJ databases">
        <title>Genomic Encyclopedia of Type Strains, Phase IV (KMG-IV): sequencing the most valuable type-strain genomes for metagenomic binning, comparative biology and taxonomic classification.</title>
        <authorList>
            <person name="Goeker M."/>
        </authorList>
    </citation>
    <scope>NUCLEOTIDE SEQUENCE [LARGE SCALE GENOMIC DNA]</scope>
    <source>
        <strain evidence="1 2">DSM 25527</strain>
    </source>
</reference>
<sequence length="358" mass="36800">MVGMTAPSLALCAAQPIADGDSAPEWLHLLPAGAVATIDGRGPYRVPDASALMAASLPAGEKIVLDENHATDLAAPNGGAAPARGWIVELQQRAGGIWGRVEWTGAGRKLAEDKAYRGVSPVIAYRKDGVITRILRASLTNTPNLKGLVALHQEENLMDLKARLIEALGLDSTADDDAIIAAVKAKPGAGDAATALQSALAPIAKAAGLAETADAAAVLVSVEALAAKPKHVAESDAVVALQSEIGALTTKLNALTEDGARTAATRFVDDAIAAGRVGVKPLRDDYIAMHMEDATRTEKMIGAMPVIKGARIVGEPPKGGAKADLGEADASVIALMGLDPEEYRKTRAATGADQEEAL</sequence>
<dbReference type="OrthoDB" id="7306769at2"/>
<proteinExistence type="predicted"/>
<dbReference type="EMBL" id="QXDC01000003">
    <property type="protein sequence ID" value="RIA44052.1"/>
    <property type="molecule type" value="Genomic_DNA"/>
</dbReference>
<organism evidence="1 2">
    <name type="scientific">Hephaestia caeni</name>
    <dbReference type="NCBI Taxonomy" id="645617"/>
    <lineage>
        <taxon>Bacteria</taxon>
        <taxon>Pseudomonadati</taxon>
        <taxon>Pseudomonadota</taxon>
        <taxon>Alphaproteobacteria</taxon>
        <taxon>Sphingomonadales</taxon>
        <taxon>Sphingomonadaceae</taxon>
        <taxon>Hephaestia</taxon>
    </lineage>
</organism>
<evidence type="ECO:0000313" key="2">
    <source>
        <dbReference type="Proteomes" id="UP000266568"/>
    </source>
</evidence>
<dbReference type="Proteomes" id="UP000266568">
    <property type="component" value="Unassembled WGS sequence"/>
</dbReference>
<protein>
    <submittedName>
        <fullName evidence="1">Phage I-like protein</fullName>
    </submittedName>
</protein>
<comment type="caution">
    <text evidence="1">The sequence shown here is derived from an EMBL/GenBank/DDBJ whole genome shotgun (WGS) entry which is preliminary data.</text>
</comment>